<dbReference type="GO" id="GO:0016811">
    <property type="term" value="F:hydrolase activity, acting on carbon-nitrogen (but not peptide) bonds, in linear amides"/>
    <property type="evidence" value="ECO:0007669"/>
    <property type="project" value="InterPro"/>
</dbReference>
<reference evidence="2" key="1">
    <citation type="submission" date="2012-04" db="EMBL/GenBank/DDBJ databases">
        <title>Finished genome of Dactylococcopsis salina PCC 8305.</title>
        <authorList>
            <consortium name="US DOE Joint Genome Institute"/>
            <person name="Gugger M."/>
            <person name="Coursin T."/>
            <person name="Rippka R."/>
            <person name="Tandeau De Marsac N."/>
            <person name="Huntemann M."/>
            <person name="Wei C.-L."/>
            <person name="Han J."/>
            <person name="Detter J.C."/>
            <person name="Han C."/>
            <person name="Tapia R."/>
            <person name="Daligault H."/>
            <person name="Chen A."/>
            <person name="Krypides N."/>
            <person name="Mavromatis K."/>
            <person name="Markowitz V."/>
            <person name="Szeto E."/>
            <person name="Ivanova N."/>
            <person name="Ovchinnikova G."/>
            <person name="Pagani I."/>
            <person name="Pati A."/>
            <person name="Goodwin L."/>
            <person name="Peters L."/>
            <person name="Pitluck S."/>
            <person name="Woyke T."/>
            <person name="Kerfeld C."/>
        </authorList>
    </citation>
    <scope>NUCLEOTIDE SEQUENCE [LARGE SCALE GENOMIC DNA]</scope>
    <source>
        <strain evidence="2">PCC 8305</strain>
    </source>
</reference>
<evidence type="ECO:0000313" key="3">
    <source>
        <dbReference type="Proteomes" id="UP000010482"/>
    </source>
</evidence>
<protein>
    <submittedName>
        <fullName evidence="2">Acetamidase/formamidase</fullName>
    </submittedName>
</protein>
<dbReference type="PATRIC" id="fig|13035.3.peg.966"/>
<dbReference type="RefSeq" id="WP_015228615.1">
    <property type="nucleotide sequence ID" value="NC_019780.1"/>
</dbReference>
<dbReference type="Gene3D" id="3.10.28.20">
    <property type="entry name" value="Acetamidase/Formamidase-like domains"/>
    <property type="match status" value="1"/>
</dbReference>
<gene>
    <name evidence="2" type="ORF">Dacsa_0863</name>
</gene>
<dbReference type="Gene3D" id="2.40.10.120">
    <property type="match status" value="1"/>
</dbReference>
<dbReference type="AlphaFoldDB" id="K9YU13"/>
<proteinExistence type="predicted"/>
<accession>K9YU13</accession>
<dbReference type="PANTHER" id="PTHR31891">
    <property type="entry name" value="FORMAMIDASE C869.04-RELATED"/>
    <property type="match status" value="1"/>
</dbReference>
<dbReference type="KEGG" id="dsl:Dacsa_0863"/>
<keyword evidence="1" id="KW-0812">Transmembrane</keyword>
<dbReference type="Gene3D" id="2.60.120.580">
    <property type="entry name" value="Acetamidase/Formamidase-like domains"/>
    <property type="match status" value="2"/>
</dbReference>
<dbReference type="eggNOG" id="COG2421">
    <property type="taxonomic scope" value="Bacteria"/>
</dbReference>
<dbReference type="SUPFAM" id="SSF141130">
    <property type="entry name" value="Acetamidase/Formamidase-like"/>
    <property type="match status" value="1"/>
</dbReference>
<keyword evidence="1" id="KW-0472">Membrane</keyword>
<dbReference type="OrthoDB" id="9811740at2"/>
<keyword evidence="1" id="KW-1133">Transmembrane helix</keyword>
<name>K9YU13_DACS8</name>
<organism evidence="2 3">
    <name type="scientific">Dactylococcopsis salina (strain PCC 8305)</name>
    <name type="common">Myxobactron salinum</name>
    <dbReference type="NCBI Taxonomy" id="13035"/>
    <lineage>
        <taxon>Bacteria</taxon>
        <taxon>Bacillati</taxon>
        <taxon>Cyanobacteriota</taxon>
        <taxon>Cyanophyceae</taxon>
        <taxon>Nodosilineales</taxon>
        <taxon>Cymatolegaceae</taxon>
        <taxon>Dactylococcopsis</taxon>
    </lineage>
</organism>
<feature type="transmembrane region" description="Helical" evidence="1">
    <location>
        <begin position="12"/>
        <end position="31"/>
    </location>
</feature>
<dbReference type="HOGENOM" id="CLU_032013_2_1_3"/>
<dbReference type="Pfam" id="PF03069">
    <property type="entry name" value="FmdA_AmdA"/>
    <property type="match status" value="2"/>
</dbReference>
<dbReference type="EMBL" id="CP003944">
    <property type="protein sequence ID" value="AFZ49603.1"/>
    <property type="molecule type" value="Genomic_DNA"/>
</dbReference>
<evidence type="ECO:0000313" key="2">
    <source>
        <dbReference type="EMBL" id="AFZ49603.1"/>
    </source>
</evidence>
<dbReference type="InterPro" id="IPR004304">
    <property type="entry name" value="FmdA_AmdA"/>
</dbReference>
<dbReference type="Proteomes" id="UP000010482">
    <property type="component" value="Chromosome"/>
</dbReference>
<evidence type="ECO:0000256" key="1">
    <source>
        <dbReference type="SAM" id="Phobius"/>
    </source>
</evidence>
<keyword evidence="3" id="KW-1185">Reference proteome</keyword>
<dbReference type="PANTHER" id="PTHR31891:SF1">
    <property type="entry name" value="FORMAMIDASE C869.04-RELATED"/>
    <property type="match status" value="1"/>
</dbReference>
<sequence length="465" mass="51204">MYRKGKSLFKGWQILLALVISIGVITNFWSIQTGTADDANFQGQKVSSNECSASPSTPRELDLVASPETVHWGFFSKNLPPVSTIHSGDYLTIEMITHHAGDDYARMIAGDEALESIYHWTKEEKTISQRGPGVHILTGPVYICGAEPGDLLEVRIVNLEPRPSKNPLYPGKAFGSNASAWWGFQYNNLEEEPKPREIITLYEVDTTGKRDWAKAVYRYRWTPQTTPDGVVHERIDTPGIVVDHSKVTKIDQTLEGVRIPLRYHVGAMGVAPKEADVVDSIPPSYFGGNIDDRHVGIGTSMYYPVSVPGALFSAGDAHAAQGDSELDGTAIEISMNGTFQFILHKQTDLEDTILEGIDYPLLETPDSWIVHGFTFPNYLAQLGENAQSKIYELSSLDPALQDSSTKLRDFLENGMGLTEDEAYSLITVGADFAITQVVDGNWGVHGILPKAMFDQANVKPKPSSE</sequence>